<accession>A0A0R3UI81</accession>
<dbReference type="GO" id="GO:0003723">
    <property type="term" value="F:RNA binding"/>
    <property type="evidence" value="ECO:0007669"/>
    <property type="project" value="InterPro"/>
</dbReference>
<dbReference type="AlphaFoldDB" id="A0A0R3UI81"/>
<dbReference type="InterPro" id="IPR016095">
    <property type="entry name" value="Ribosomal_uL1_3-a/b-sand"/>
</dbReference>
<dbReference type="InterPro" id="IPR028364">
    <property type="entry name" value="Ribosomal_uL1/biogenesis"/>
</dbReference>
<evidence type="ECO:0000313" key="3">
    <source>
        <dbReference type="EMBL" id="VDD81106.1"/>
    </source>
</evidence>
<keyword evidence="4" id="KW-1185">Reference proteome</keyword>
<dbReference type="OrthoDB" id="10251727at2759"/>
<protein>
    <submittedName>
        <fullName evidence="5">Ribosomal protein L1</fullName>
    </submittedName>
</protein>
<dbReference type="EMBL" id="UXSR01005328">
    <property type="protein sequence ID" value="VDD81106.1"/>
    <property type="molecule type" value="Genomic_DNA"/>
</dbReference>
<dbReference type="Proteomes" id="UP000267029">
    <property type="component" value="Unassembled WGS sequence"/>
</dbReference>
<dbReference type="InterPro" id="IPR050257">
    <property type="entry name" value="eL8/uL1-like"/>
</dbReference>
<dbReference type="WBParaSite" id="MCU_003229-RA">
    <property type="protein sequence ID" value="MCU_003229-RA"/>
    <property type="gene ID" value="MCU_003229"/>
</dbReference>
<reference evidence="5" key="2">
    <citation type="submission" date="2019-11" db="UniProtKB">
        <authorList>
            <consortium name="WormBaseParasite"/>
        </authorList>
    </citation>
    <scope>IDENTIFICATION</scope>
</reference>
<dbReference type="Pfam" id="PF00687">
    <property type="entry name" value="Ribosomal_L1"/>
    <property type="match status" value="1"/>
</dbReference>
<evidence type="ECO:0000256" key="1">
    <source>
        <dbReference type="SAM" id="Coils"/>
    </source>
</evidence>
<feature type="region of interest" description="Disordered" evidence="2">
    <location>
        <begin position="317"/>
        <end position="353"/>
    </location>
</feature>
<evidence type="ECO:0000313" key="4">
    <source>
        <dbReference type="Proteomes" id="UP000267029"/>
    </source>
</evidence>
<evidence type="ECO:0000313" key="5">
    <source>
        <dbReference type="WBParaSite" id="MCU_003229-RA"/>
    </source>
</evidence>
<dbReference type="Gene3D" id="3.40.50.790">
    <property type="match status" value="1"/>
</dbReference>
<name>A0A0R3UI81_MESCO</name>
<dbReference type="PANTHER" id="PTHR23105">
    <property type="entry name" value="RIBOSOMAL PROTEIN L7AE FAMILY MEMBER"/>
    <property type="match status" value="1"/>
</dbReference>
<feature type="coiled-coil region" evidence="1">
    <location>
        <begin position="238"/>
        <end position="265"/>
    </location>
</feature>
<dbReference type="STRING" id="53468.A0A0R3UI81"/>
<sequence length="353" mass="38982">MDVIEGNLNDVTLALVTNVDYSRNTKKSLFVPNIVVSFVGKLVMPKTTIRLNLPHRPAGADVCIIVKDIKKTDYNASSNIWKQKWRRDAAKSSTTLPSVTFLPISELKLCYQSYESRRKLAATFDVFLADRRIVHHLPTNLGKAFYSHAAGKIPVPVSLGQKNLVDEVNKGLQTCLVFFSGKGTTESVVIGNTGMPKEHIRENIVAAVRGVVDKWPGGLMAIRSVYVRGVGPSVPIYFDNNDVTMKEAEKNLSELNNAKKTHHDLEDMTIAESDSQKFIAMQIKRSNSKLPLAPLLEVAESLPVTEYHLKEAFKTGPPYRKKTIKSGGSRSSGASGNPPKLKKVLLKKQKASK</sequence>
<organism evidence="3 4">
    <name type="scientific">Mesocestoides corti</name>
    <name type="common">Flatworm</name>
    <dbReference type="NCBI Taxonomy" id="53468"/>
    <lineage>
        <taxon>Eukaryota</taxon>
        <taxon>Metazoa</taxon>
        <taxon>Spiralia</taxon>
        <taxon>Lophotrochozoa</taxon>
        <taxon>Platyhelminthes</taxon>
        <taxon>Cestoda</taxon>
        <taxon>Eucestoda</taxon>
        <taxon>Cyclophyllidea</taxon>
        <taxon>Mesocestoididae</taxon>
        <taxon>Mesocestoides</taxon>
    </lineage>
</organism>
<dbReference type="SUPFAM" id="SSF56808">
    <property type="entry name" value="Ribosomal protein L1"/>
    <property type="match status" value="1"/>
</dbReference>
<reference evidence="3 4" key="1">
    <citation type="submission" date="2018-10" db="EMBL/GenBank/DDBJ databases">
        <authorList>
            <consortium name="Pathogen Informatics"/>
        </authorList>
    </citation>
    <scope>NUCLEOTIDE SEQUENCE [LARGE SCALE GENOMIC DNA]</scope>
</reference>
<dbReference type="InterPro" id="IPR023674">
    <property type="entry name" value="Ribosomal_uL1-like"/>
</dbReference>
<feature type="compositionally biased region" description="Basic residues" evidence="2">
    <location>
        <begin position="340"/>
        <end position="353"/>
    </location>
</feature>
<gene>
    <name evidence="3" type="ORF">MCOS_LOCUS7109</name>
</gene>
<keyword evidence="1" id="KW-0175">Coiled coil</keyword>
<feature type="compositionally biased region" description="Low complexity" evidence="2">
    <location>
        <begin position="326"/>
        <end position="336"/>
    </location>
</feature>
<proteinExistence type="predicted"/>
<dbReference type="CDD" id="cd00403">
    <property type="entry name" value="Ribosomal_L1"/>
    <property type="match status" value="1"/>
</dbReference>
<evidence type="ECO:0000256" key="2">
    <source>
        <dbReference type="SAM" id="MobiDB-lite"/>
    </source>
</evidence>